<name>A0A7S9H8K2_ACILW</name>
<geneLocation type="plasmid" evidence="1">
    <name>pR4WN_12CE1</name>
</geneLocation>
<dbReference type="EMBL" id="MT742180">
    <property type="protein sequence ID" value="QPG01116.1"/>
    <property type="molecule type" value="Genomic_DNA"/>
</dbReference>
<evidence type="ECO:0000313" key="1">
    <source>
        <dbReference type="EMBL" id="QPG01116.1"/>
    </source>
</evidence>
<keyword evidence="1" id="KW-0614">Plasmid</keyword>
<gene>
    <name evidence="1" type="ORF">12CE1_00075</name>
</gene>
<sequence length="145" mass="16212">MQRPSLHRQDVVLDHFEDGQILVDHSVQDRVQHIVDTLAELRRRCLELLPKFAQRSGIAVPHGDKVIVTGEDRHLAVADPVADQLGGLGDDVQLIVVDLELGRAQRVHGVVDRQRMEVIRRLDRAEFVCGGLAKRDPAEARAILV</sequence>
<proteinExistence type="predicted"/>
<dbReference type="AlphaFoldDB" id="A0A7S9H8K2"/>
<accession>A0A7S9H8K2</accession>
<protein>
    <submittedName>
        <fullName evidence="1">Uncharacterized protein</fullName>
    </submittedName>
</protein>
<reference evidence="1" key="1">
    <citation type="submission" date="2020-07" db="EMBL/GenBank/DDBJ databases">
        <title>A novel family of multi-drug resistance mega-plasmids in Acinetobacter species.</title>
        <authorList>
            <person name="Ghaly T.M."/>
            <person name="Sajjad A."/>
            <person name="Tetu S.G."/>
            <person name="Gillings M.R."/>
        </authorList>
    </citation>
    <scope>NUCLEOTIDE SEQUENCE</scope>
    <source>
        <strain evidence="1">12CE1</strain>
        <plasmid evidence="1">pR4WN_12CE1</plasmid>
    </source>
</reference>
<organism evidence="1">
    <name type="scientific">Acinetobacter lwoffii</name>
    <dbReference type="NCBI Taxonomy" id="28090"/>
    <lineage>
        <taxon>Bacteria</taxon>
        <taxon>Pseudomonadati</taxon>
        <taxon>Pseudomonadota</taxon>
        <taxon>Gammaproteobacteria</taxon>
        <taxon>Moraxellales</taxon>
        <taxon>Moraxellaceae</taxon>
        <taxon>Acinetobacter</taxon>
    </lineage>
</organism>